<sequence>MRHFIFEKRFGFIHEKFEALNVELYKICEKSHQEEVQLSCRQMFEDPRKYFDPKKSSMLPKTAGENREQVLETEKDKKLAEQNDKVDEKDGKKSEEKNGKKTHMNKGRKNGKKNAKKNGKKTAEKTGEKADETPDEYTEDNTDRKEEKKDEKQFDAHSQCKRRDRIREIFMIWRNAGPTSGMYGCTHQLDVPILPSYEYHRTSWLAQTQMAMRAEVKAMKFFKGAKGKQHDSPELAAAFEGHDVEKDWNACMENFREHVNSVKDMVEDVKKAGEQWGVVEKIMGSNGRVGLNLFRTWRFLTLKS</sequence>
<reference evidence="2" key="1">
    <citation type="submission" date="2022-11" db="EMBL/GenBank/DDBJ databases">
        <title>Chromosomal genome sequence assembly and mating type (MAT) locus characterization of the leprose asexual lichenized fungus Lepraria neglecta (Nyl.) Erichsen.</title>
        <authorList>
            <person name="Allen J.L."/>
            <person name="Pfeffer B."/>
        </authorList>
    </citation>
    <scope>NUCLEOTIDE SEQUENCE</scope>
    <source>
        <strain evidence="2">Allen 5258</strain>
    </source>
</reference>
<gene>
    <name evidence="2" type="ORF">OEA41_003273</name>
</gene>
<dbReference type="AlphaFoldDB" id="A0AAE0DIR3"/>
<proteinExistence type="predicted"/>
<evidence type="ECO:0000313" key="2">
    <source>
        <dbReference type="EMBL" id="KAK3171189.1"/>
    </source>
</evidence>
<accession>A0AAE0DIR3</accession>
<comment type="caution">
    <text evidence="2">The sequence shown here is derived from an EMBL/GenBank/DDBJ whole genome shotgun (WGS) entry which is preliminary data.</text>
</comment>
<evidence type="ECO:0000256" key="1">
    <source>
        <dbReference type="SAM" id="MobiDB-lite"/>
    </source>
</evidence>
<protein>
    <submittedName>
        <fullName evidence="2">Uncharacterized protein</fullName>
    </submittedName>
</protein>
<keyword evidence="3" id="KW-1185">Reference proteome</keyword>
<dbReference type="EMBL" id="JASNWA010000008">
    <property type="protein sequence ID" value="KAK3171189.1"/>
    <property type="molecule type" value="Genomic_DNA"/>
</dbReference>
<name>A0AAE0DIR3_9LECA</name>
<feature type="region of interest" description="Disordered" evidence="1">
    <location>
        <begin position="50"/>
        <end position="160"/>
    </location>
</feature>
<feature type="compositionally biased region" description="Basic and acidic residues" evidence="1">
    <location>
        <begin position="121"/>
        <end position="132"/>
    </location>
</feature>
<dbReference type="Proteomes" id="UP001276659">
    <property type="component" value="Unassembled WGS sequence"/>
</dbReference>
<feature type="compositionally biased region" description="Basic and acidic residues" evidence="1">
    <location>
        <begin position="141"/>
        <end position="155"/>
    </location>
</feature>
<organism evidence="2 3">
    <name type="scientific">Lepraria neglecta</name>
    <dbReference type="NCBI Taxonomy" id="209136"/>
    <lineage>
        <taxon>Eukaryota</taxon>
        <taxon>Fungi</taxon>
        <taxon>Dikarya</taxon>
        <taxon>Ascomycota</taxon>
        <taxon>Pezizomycotina</taxon>
        <taxon>Lecanoromycetes</taxon>
        <taxon>OSLEUM clade</taxon>
        <taxon>Lecanoromycetidae</taxon>
        <taxon>Lecanorales</taxon>
        <taxon>Lecanorineae</taxon>
        <taxon>Stereocaulaceae</taxon>
        <taxon>Lepraria</taxon>
    </lineage>
</organism>
<feature type="compositionally biased region" description="Basic residues" evidence="1">
    <location>
        <begin position="100"/>
        <end position="120"/>
    </location>
</feature>
<feature type="compositionally biased region" description="Basic and acidic residues" evidence="1">
    <location>
        <begin position="64"/>
        <end position="99"/>
    </location>
</feature>
<evidence type="ECO:0000313" key="3">
    <source>
        <dbReference type="Proteomes" id="UP001276659"/>
    </source>
</evidence>